<feature type="domain" description="DUF222" evidence="2">
    <location>
        <begin position="135"/>
        <end position="327"/>
    </location>
</feature>
<feature type="compositionally biased region" description="Low complexity" evidence="1">
    <location>
        <begin position="373"/>
        <end position="382"/>
    </location>
</feature>
<feature type="region of interest" description="Disordered" evidence="1">
    <location>
        <begin position="91"/>
        <end position="136"/>
    </location>
</feature>
<protein>
    <submittedName>
        <fullName evidence="3">HNH endonuclease</fullName>
    </submittedName>
</protein>
<feature type="compositionally biased region" description="Basic and acidic residues" evidence="1">
    <location>
        <begin position="335"/>
        <end position="349"/>
    </location>
</feature>
<proteinExistence type="predicted"/>
<dbReference type="AlphaFoldDB" id="A0A9X1N9V3"/>
<organism evidence="3 4">
    <name type="scientific">Kineosporia babensis</name>
    <dbReference type="NCBI Taxonomy" id="499548"/>
    <lineage>
        <taxon>Bacteria</taxon>
        <taxon>Bacillati</taxon>
        <taxon>Actinomycetota</taxon>
        <taxon>Actinomycetes</taxon>
        <taxon>Kineosporiales</taxon>
        <taxon>Kineosporiaceae</taxon>
        <taxon>Kineosporia</taxon>
    </lineage>
</organism>
<feature type="region of interest" description="Disordered" evidence="1">
    <location>
        <begin position="1"/>
        <end position="41"/>
    </location>
</feature>
<evidence type="ECO:0000256" key="1">
    <source>
        <dbReference type="SAM" id="MobiDB-lite"/>
    </source>
</evidence>
<keyword evidence="3" id="KW-0378">Hydrolase</keyword>
<evidence type="ECO:0000313" key="4">
    <source>
        <dbReference type="Proteomes" id="UP001138997"/>
    </source>
</evidence>
<dbReference type="RefSeq" id="WP_231439147.1">
    <property type="nucleotide sequence ID" value="NZ_JAJOMB010000002.1"/>
</dbReference>
<dbReference type="CDD" id="cd00085">
    <property type="entry name" value="HNHc"/>
    <property type="match status" value="1"/>
</dbReference>
<keyword evidence="3" id="KW-0255">Endonuclease</keyword>
<keyword evidence="4" id="KW-1185">Reference proteome</keyword>
<keyword evidence="3" id="KW-0540">Nuclease</keyword>
<reference evidence="3" key="1">
    <citation type="submission" date="2021-11" db="EMBL/GenBank/DDBJ databases">
        <title>Streptomyces corallinus and Kineosporia corallina sp. nov., two new coral-derived marine actinobacteria.</title>
        <authorList>
            <person name="Buangrab K."/>
            <person name="Sutthacheep M."/>
            <person name="Yeemin T."/>
            <person name="Harunari E."/>
            <person name="Igarashi Y."/>
            <person name="Sripreechasak P."/>
            <person name="Kanchanasin P."/>
            <person name="Tanasupawat S."/>
            <person name="Phongsopitanun W."/>
        </authorList>
    </citation>
    <scope>NUCLEOTIDE SEQUENCE</scope>
    <source>
        <strain evidence="3">JCM 31032</strain>
    </source>
</reference>
<dbReference type="InterPro" id="IPR003615">
    <property type="entry name" value="HNH_nuc"/>
</dbReference>
<dbReference type="Proteomes" id="UP001138997">
    <property type="component" value="Unassembled WGS sequence"/>
</dbReference>
<dbReference type="EMBL" id="JAJOMB010000002">
    <property type="protein sequence ID" value="MCD5310220.1"/>
    <property type="molecule type" value="Genomic_DNA"/>
</dbReference>
<feature type="compositionally biased region" description="Basic and acidic residues" evidence="1">
    <location>
        <begin position="24"/>
        <end position="36"/>
    </location>
</feature>
<feature type="compositionally biased region" description="Low complexity" evidence="1">
    <location>
        <begin position="662"/>
        <end position="690"/>
    </location>
</feature>
<name>A0A9X1N9V3_9ACTN</name>
<evidence type="ECO:0000313" key="3">
    <source>
        <dbReference type="EMBL" id="MCD5310220.1"/>
    </source>
</evidence>
<feature type="compositionally biased region" description="Acidic residues" evidence="1">
    <location>
        <begin position="122"/>
        <end position="135"/>
    </location>
</feature>
<feature type="region of interest" description="Disordered" evidence="1">
    <location>
        <begin position="657"/>
        <end position="762"/>
    </location>
</feature>
<evidence type="ECO:0000259" key="2">
    <source>
        <dbReference type="Pfam" id="PF02720"/>
    </source>
</evidence>
<feature type="compositionally biased region" description="Low complexity" evidence="1">
    <location>
        <begin position="106"/>
        <end position="121"/>
    </location>
</feature>
<sequence>MSRLSDGTFRVGGLPSLAPTSPRSDGDSIYEGRHDASAGATVPGAYLSKLDDLKGLSADALLESVLESEFVLRQFAARQAEAIALLAARTAPARRGPRRGPRARVARPADGADVSDGSADPDASDDDLDPDEDDATQIGSRTMVANRLAPELTITPQRMSHIVATTVHLTKNLPGVMALVKAGRLDWLRAELIARRLHNPSPGLEWFKPGCDEWAIVQAALVLQAPALAYPQLKELIGQLLQGLRPTDTNERHRQANDARRVWTEPLPDGMAAFGANLSAEKIQLIEAVLDAMADAARDAALATGRPDPRTHEQRRADALAAIFQALAEGIDVPLARDPRQFTREDPDPRPAPQPGHRPSEPEADNPDPVDPVDPVGTPDSPAEGTEHSDSPDPSVCSACARRALIDRLESETQAQEEADQRFFTEFGLQAVPTGHIPAFWELSKVSQRNGRATLAVVTLTDRTLRGLSETLGHLQGYGAIAADQARRIAAQATSVVLMPVFPDHRDVSRRSPAQSPAPQPWAESGSEPGAECGAAPRTGSDQGHEHDSAQANRYRPGNDLARQVIARYQTCTYPNCPRPAATCDLDHLTPFERGGRTCACNLHAACRRHHRAKTFGGWEARMVRPDEPYPPGTIIWTTPDGVNHDNPPPCLPGMPGWTVLSAPASASAPEAEPASKPTPAAPSPADTAPNRPSREDAMPAAERTTQRTKRWQQRLDRQFKTDQAQLKARERNQKLPPVNRPPNAPWGESTGIDETLGPPPF</sequence>
<feature type="region of interest" description="Disordered" evidence="1">
    <location>
        <begin position="507"/>
        <end position="559"/>
    </location>
</feature>
<dbReference type="GO" id="GO:0004519">
    <property type="term" value="F:endonuclease activity"/>
    <property type="evidence" value="ECO:0007669"/>
    <property type="project" value="UniProtKB-KW"/>
</dbReference>
<dbReference type="Pfam" id="PF02720">
    <property type="entry name" value="DUF222"/>
    <property type="match status" value="1"/>
</dbReference>
<dbReference type="InterPro" id="IPR003870">
    <property type="entry name" value="DUF222"/>
</dbReference>
<gene>
    <name evidence="3" type="ORF">LR394_04880</name>
</gene>
<dbReference type="Gene3D" id="1.10.30.50">
    <property type="match status" value="1"/>
</dbReference>
<comment type="caution">
    <text evidence="3">The sequence shown here is derived from an EMBL/GenBank/DDBJ whole genome shotgun (WGS) entry which is preliminary data.</text>
</comment>
<accession>A0A9X1N9V3</accession>
<feature type="compositionally biased region" description="Basic residues" evidence="1">
    <location>
        <begin position="95"/>
        <end position="105"/>
    </location>
</feature>
<feature type="region of interest" description="Disordered" evidence="1">
    <location>
        <begin position="334"/>
        <end position="396"/>
    </location>
</feature>